<feature type="domain" description="Glycosyltransferase subfamily 4-like N-terminal" evidence="2">
    <location>
        <begin position="26"/>
        <end position="179"/>
    </location>
</feature>
<proteinExistence type="predicted"/>
<keyword evidence="1" id="KW-0808">Transferase</keyword>
<dbReference type="Proteomes" id="UP000752292">
    <property type="component" value="Unassembled WGS sequence"/>
</dbReference>
<dbReference type="PANTHER" id="PTHR46401:SF2">
    <property type="entry name" value="GLYCOSYLTRANSFERASE WBBK-RELATED"/>
    <property type="match status" value="1"/>
</dbReference>
<evidence type="ECO:0000256" key="1">
    <source>
        <dbReference type="ARBA" id="ARBA00022679"/>
    </source>
</evidence>
<dbReference type="AlphaFoldDB" id="A0A933E9L1"/>
<dbReference type="GO" id="GO:0009103">
    <property type="term" value="P:lipopolysaccharide biosynthetic process"/>
    <property type="evidence" value="ECO:0007669"/>
    <property type="project" value="TreeGrafter"/>
</dbReference>
<dbReference type="SUPFAM" id="SSF53756">
    <property type="entry name" value="UDP-Glycosyltransferase/glycogen phosphorylase"/>
    <property type="match status" value="1"/>
</dbReference>
<dbReference type="Pfam" id="PF13439">
    <property type="entry name" value="Glyco_transf_4"/>
    <property type="match status" value="1"/>
</dbReference>
<protein>
    <submittedName>
        <fullName evidence="3">Glycosyltransferase family 4 protein</fullName>
    </submittedName>
</protein>
<dbReference type="PANTHER" id="PTHR46401">
    <property type="entry name" value="GLYCOSYLTRANSFERASE WBBK-RELATED"/>
    <property type="match status" value="1"/>
</dbReference>
<organism evidence="3 4">
    <name type="scientific">Tectimicrobiota bacterium</name>
    <dbReference type="NCBI Taxonomy" id="2528274"/>
    <lineage>
        <taxon>Bacteria</taxon>
        <taxon>Pseudomonadati</taxon>
        <taxon>Nitrospinota/Tectimicrobiota group</taxon>
        <taxon>Candidatus Tectimicrobiota</taxon>
    </lineage>
</organism>
<dbReference type="Pfam" id="PF13692">
    <property type="entry name" value="Glyco_trans_1_4"/>
    <property type="match status" value="1"/>
</dbReference>
<accession>A0A933E9L1</accession>
<sequence length="383" mass="41486">MRIGIDTAPIAQHRGRGVGALGGQLLAALLAARGPHAFLLFAPAGSPEAALAKREGAEVRLRPAVRPGFSPAWLVDALRLDRQVRAERPDLFHAFFQWNLPLRRLPVPVAGHVYDLMPLAVAEIYLRRYGLPVGRRLKLYRAYLRHALRRVDRVIAISEHTRRDLVRMMDFPAERVRAVLPAPAPGMAPPGDPARPDALRARLGLPEGYLLYTGGFDYRKNVEVLLRAYGAARKKGLGLPLVLAGGMGSPYGRRIQELASGAPGVALPGFVPDDDLPALYAGARLVLYPSLYEGFGLPVVDAMACGAPVACSDHPSLDEAAGGAALRLPAEEESAWTEAMLRAAGAEALTGLRERGLLHAGRFTWERAARETFGVYREMTGLE</sequence>
<evidence type="ECO:0000313" key="3">
    <source>
        <dbReference type="EMBL" id="MBI4251680.1"/>
    </source>
</evidence>
<comment type="caution">
    <text evidence="3">The sequence shown here is derived from an EMBL/GenBank/DDBJ whole genome shotgun (WGS) entry which is preliminary data.</text>
</comment>
<dbReference type="InterPro" id="IPR028098">
    <property type="entry name" value="Glyco_trans_4-like_N"/>
</dbReference>
<evidence type="ECO:0000259" key="2">
    <source>
        <dbReference type="Pfam" id="PF13439"/>
    </source>
</evidence>
<name>A0A933E9L1_UNCTE</name>
<dbReference type="GO" id="GO:0016757">
    <property type="term" value="F:glycosyltransferase activity"/>
    <property type="evidence" value="ECO:0007669"/>
    <property type="project" value="TreeGrafter"/>
</dbReference>
<dbReference type="Gene3D" id="3.40.50.2000">
    <property type="entry name" value="Glycogen Phosphorylase B"/>
    <property type="match status" value="2"/>
</dbReference>
<dbReference type="EMBL" id="JACQRX010000193">
    <property type="protein sequence ID" value="MBI4251680.1"/>
    <property type="molecule type" value="Genomic_DNA"/>
</dbReference>
<gene>
    <name evidence="3" type="ORF">HY618_04395</name>
</gene>
<evidence type="ECO:0000313" key="4">
    <source>
        <dbReference type="Proteomes" id="UP000752292"/>
    </source>
</evidence>
<reference evidence="3" key="1">
    <citation type="submission" date="2020-07" db="EMBL/GenBank/DDBJ databases">
        <title>Huge and variable diversity of episymbiotic CPR bacteria and DPANN archaea in groundwater ecosystems.</title>
        <authorList>
            <person name="He C.Y."/>
            <person name="Keren R."/>
            <person name="Whittaker M."/>
            <person name="Farag I.F."/>
            <person name="Doudna J."/>
            <person name="Cate J.H.D."/>
            <person name="Banfield J.F."/>
        </authorList>
    </citation>
    <scope>NUCLEOTIDE SEQUENCE</scope>
    <source>
        <strain evidence="3">NC_groundwater_1370_Ag_S-0.2um_69_93</strain>
    </source>
</reference>
<dbReference type="CDD" id="cd03809">
    <property type="entry name" value="GT4_MtfB-like"/>
    <property type="match status" value="1"/>
</dbReference>